<accession>A0A9W9DH48</accession>
<keyword evidence="4" id="KW-1185">Reference proteome</keyword>
<dbReference type="EMBL" id="JAOTPV010000027">
    <property type="protein sequence ID" value="KAJ4470239.1"/>
    <property type="molecule type" value="Genomic_DNA"/>
</dbReference>
<feature type="region of interest" description="Disordered" evidence="1">
    <location>
        <begin position="46"/>
        <end position="105"/>
    </location>
</feature>
<evidence type="ECO:0000313" key="3">
    <source>
        <dbReference type="EMBL" id="KAJ4470239.1"/>
    </source>
</evidence>
<protein>
    <submittedName>
        <fullName evidence="3">Uncharacterized protein</fullName>
    </submittedName>
</protein>
<evidence type="ECO:0000256" key="2">
    <source>
        <dbReference type="SAM" id="SignalP"/>
    </source>
</evidence>
<proteinExistence type="predicted"/>
<evidence type="ECO:0000313" key="4">
    <source>
        <dbReference type="Proteomes" id="UP001150266"/>
    </source>
</evidence>
<feature type="chain" id="PRO_5040891265" evidence="2">
    <location>
        <begin position="29"/>
        <end position="262"/>
    </location>
</feature>
<feature type="compositionally biased region" description="Low complexity" evidence="1">
    <location>
        <begin position="71"/>
        <end position="85"/>
    </location>
</feature>
<dbReference type="Proteomes" id="UP001150266">
    <property type="component" value="Unassembled WGS sequence"/>
</dbReference>
<gene>
    <name evidence="3" type="ORF">J3R30DRAFT_3738390</name>
</gene>
<feature type="compositionally biased region" description="Polar residues" evidence="1">
    <location>
        <begin position="52"/>
        <end position="70"/>
    </location>
</feature>
<feature type="signal peptide" evidence="2">
    <location>
        <begin position="1"/>
        <end position="28"/>
    </location>
</feature>
<sequence>MSPTTTNLLSRLVIVCLLIVSLIGSFSAAAPVELIALKRAPAKTAATEVASKPTTTSLSVGHVTPTANKVSPTTHTSSKSPTSSTIACPRSGKGGSSTGCNPSSNKCPSSETIADYLKQHTKIGPNTVFYSSPVPAAQAGAVAQQLNPQGNYFSNLITSEMQLQWLEECGPGPEQDKLTPRISKAIALASSGTAYLVIEQDKQPKSTSIWMKDEFPTLQRNEQITEVKQVIYGDGDGKGLENAKVIWTKGQQPMLPASTADE</sequence>
<evidence type="ECO:0000256" key="1">
    <source>
        <dbReference type="SAM" id="MobiDB-lite"/>
    </source>
</evidence>
<dbReference type="OrthoDB" id="3004877at2759"/>
<name>A0A9W9DH48_9AGAR</name>
<organism evidence="3 4">
    <name type="scientific">Lentinula aciculospora</name>
    <dbReference type="NCBI Taxonomy" id="153920"/>
    <lineage>
        <taxon>Eukaryota</taxon>
        <taxon>Fungi</taxon>
        <taxon>Dikarya</taxon>
        <taxon>Basidiomycota</taxon>
        <taxon>Agaricomycotina</taxon>
        <taxon>Agaricomycetes</taxon>
        <taxon>Agaricomycetidae</taxon>
        <taxon>Agaricales</taxon>
        <taxon>Marasmiineae</taxon>
        <taxon>Omphalotaceae</taxon>
        <taxon>Lentinula</taxon>
    </lineage>
</organism>
<dbReference type="AlphaFoldDB" id="A0A9W9DH48"/>
<comment type="caution">
    <text evidence="3">The sequence shown here is derived from an EMBL/GenBank/DDBJ whole genome shotgun (WGS) entry which is preliminary data.</text>
</comment>
<keyword evidence="2" id="KW-0732">Signal</keyword>
<reference evidence="3" key="1">
    <citation type="submission" date="2022-08" db="EMBL/GenBank/DDBJ databases">
        <title>A Global Phylogenomic Analysis of the Shiitake Genus Lentinula.</title>
        <authorList>
            <consortium name="DOE Joint Genome Institute"/>
            <person name="Sierra-Patev S."/>
            <person name="Min B."/>
            <person name="Naranjo-Ortiz M."/>
            <person name="Looney B."/>
            <person name="Konkel Z."/>
            <person name="Slot J.C."/>
            <person name="Sakamoto Y."/>
            <person name="Steenwyk J.L."/>
            <person name="Rokas A."/>
            <person name="Carro J."/>
            <person name="Camarero S."/>
            <person name="Ferreira P."/>
            <person name="Molpeceres G."/>
            <person name="Ruiz-Duenas F.J."/>
            <person name="Serrano A."/>
            <person name="Henrissat B."/>
            <person name="Drula E."/>
            <person name="Hughes K.W."/>
            <person name="Mata J.L."/>
            <person name="Ishikawa N.K."/>
            <person name="Vargas-Isla R."/>
            <person name="Ushijima S."/>
            <person name="Smith C.A."/>
            <person name="Ahrendt S."/>
            <person name="Andreopoulos W."/>
            <person name="He G."/>
            <person name="Labutti K."/>
            <person name="Lipzen A."/>
            <person name="Ng V."/>
            <person name="Riley R."/>
            <person name="Sandor L."/>
            <person name="Barry K."/>
            <person name="Martinez A.T."/>
            <person name="Xiao Y."/>
            <person name="Gibbons J.G."/>
            <person name="Terashima K."/>
            <person name="Grigoriev I.V."/>
            <person name="Hibbett D.S."/>
        </authorList>
    </citation>
    <scope>NUCLEOTIDE SEQUENCE</scope>
    <source>
        <strain evidence="3">JLM2183</strain>
    </source>
</reference>